<dbReference type="EMBL" id="KN831795">
    <property type="protein sequence ID" value="KIM37809.1"/>
    <property type="molecule type" value="Genomic_DNA"/>
</dbReference>
<dbReference type="Pfam" id="PF04157">
    <property type="entry name" value="EAP30"/>
    <property type="match status" value="1"/>
</dbReference>
<dbReference type="GO" id="GO:0043328">
    <property type="term" value="P:protein transport to vacuole involved in ubiquitin-dependent protein catabolic process via the multivesicular body sorting pathway"/>
    <property type="evidence" value="ECO:0007669"/>
    <property type="project" value="UniProtKB-UniRule"/>
</dbReference>
<keyword evidence="5" id="KW-0862">Zinc</keyword>
<comment type="function">
    <text evidence="7">Component of the ESCRT-II complex (endosomal sorting complex required for transport II), which is required for multivesicular body (MVB) formation and sorting of endosomal cargo proteins into MVBs.</text>
</comment>
<keyword evidence="4" id="KW-0863">Zinc-finger</keyword>
<keyword evidence="7" id="KW-0963">Cytoplasm</keyword>
<dbReference type="Gene3D" id="1.10.10.10">
    <property type="entry name" value="Winged helix-like DNA-binding domain superfamily/Winged helix DNA-binding domain"/>
    <property type="match status" value="2"/>
</dbReference>
<dbReference type="SMART" id="SM00547">
    <property type="entry name" value="ZnF_RBZ"/>
    <property type="match status" value="2"/>
</dbReference>
<evidence type="ECO:0000256" key="8">
    <source>
        <dbReference type="SAM" id="MobiDB-lite"/>
    </source>
</evidence>
<accession>A0A0C3C0J7</accession>
<comment type="subcellular location">
    <subcellularLocation>
        <location evidence="7">Cytoplasm</location>
    </subcellularLocation>
    <subcellularLocation>
        <location evidence="7">Endosome</location>
    </subcellularLocation>
</comment>
<dbReference type="InterPro" id="IPR001876">
    <property type="entry name" value="Znf_RanBP2"/>
</dbReference>
<sequence length="580" mass="62173">MALRRYTRSVDGTIPVQALLYNDEELLASQDGVGIYDGSQKSSEHQNGTVHVTTHRLFYVDAQRSEENSFEMALSFINMTEYYAGLLRSSAKVTCHLAGTPVTLGPTEQDGAHAQFDSWECEVCAYRNPPGLSPAAARICALCGVPRTAVQTPVTSVPSSHLSSSLPSSALASSTSLLARSHSSSGHQMPAIACPACTFLNYPSLRTCEICSTELPSPKGEFRSAPSSRPISPDADDDDVQNKMIKVSFRKGGDKPFYAVLKRSLRNKAWEGGGVGTTPAFDTNRMSSDKRNAVGMSGISGILRTVETSTKGRENHMKDALQDLEALMVKAKDMVKLAAELNEKLTVATAAAASSSSSTSVGSSTLSLATQPEEATFIRSSLSQLGVQISNTSVTLDMMKDERKWFDELARELARILQGPPNLSGHGDTVTGGMMKDRGIIALDEVWGGWNRARGVALIPPSTFLQVIPHLSSHTNPTIRHRAFTSGLNVLHTQPNTQAAFGARLSGFLMMSGPKTTMDISAEEELTVSLVAEMIDAVEQDGGVCRDDSGAAITGGGSGTGVELRWWANLFVGYIWDGQE</sequence>
<dbReference type="GO" id="GO:0000814">
    <property type="term" value="C:ESCRT II complex"/>
    <property type="evidence" value="ECO:0007669"/>
    <property type="project" value="UniProtKB-UniRule"/>
</dbReference>
<evidence type="ECO:0000256" key="7">
    <source>
        <dbReference type="RuleBase" id="RU367095"/>
    </source>
</evidence>
<evidence type="ECO:0000313" key="11">
    <source>
        <dbReference type="Proteomes" id="UP000053424"/>
    </source>
</evidence>
<evidence type="ECO:0000256" key="2">
    <source>
        <dbReference type="ARBA" id="ARBA00022448"/>
    </source>
</evidence>
<protein>
    <recommendedName>
        <fullName evidence="7">Vacuolar protein-sorting-associated protein 36</fullName>
    </recommendedName>
    <alternativeName>
        <fullName evidence="7">ESCRT-II complex subunit VPS36</fullName>
    </alternativeName>
</protein>
<evidence type="ECO:0000256" key="4">
    <source>
        <dbReference type="ARBA" id="ARBA00022771"/>
    </source>
</evidence>
<dbReference type="GO" id="GO:0008270">
    <property type="term" value="F:zinc ion binding"/>
    <property type="evidence" value="ECO:0007669"/>
    <property type="project" value="UniProtKB-KW"/>
</dbReference>
<dbReference type="Gene3D" id="6.10.140.260">
    <property type="match status" value="1"/>
</dbReference>
<dbReference type="PROSITE" id="PS51495">
    <property type="entry name" value="GLUE"/>
    <property type="match status" value="1"/>
</dbReference>
<dbReference type="STRING" id="686832.A0A0C3C0J7"/>
<dbReference type="InterPro" id="IPR040608">
    <property type="entry name" value="Snf8/Vps36"/>
</dbReference>
<gene>
    <name evidence="10" type="ORF">M413DRAFT_76719</name>
</gene>
<keyword evidence="6 7" id="KW-0653">Protein transport</keyword>
<dbReference type="OrthoDB" id="271448at2759"/>
<dbReference type="GO" id="GO:0031902">
    <property type="term" value="C:late endosome membrane"/>
    <property type="evidence" value="ECO:0007669"/>
    <property type="project" value="UniProtKB-UniRule"/>
</dbReference>
<keyword evidence="7" id="KW-0967">Endosome</keyword>
<name>A0A0C3C0J7_HEBCY</name>
<feature type="region of interest" description="Disordered" evidence="8">
    <location>
        <begin position="217"/>
        <end position="239"/>
    </location>
</feature>
<proteinExistence type="inferred from homology"/>
<evidence type="ECO:0000259" key="9">
    <source>
        <dbReference type="PROSITE" id="PS51495"/>
    </source>
</evidence>
<dbReference type="PANTHER" id="PTHR13128">
    <property type="entry name" value="VACUOLAR PROTEIN-SORTING-ASSOCIATED PROTEIN 36"/>
    <property type="match status" value="1"/>
</dbReference>
<dbReference type="InterPro" id="IPR011993">
    <property type="entry name" value="PH-like_dom_sf"/>
</dbReference>
<reference evidence="11" key="2">
    <citation type="submission" date="2015-01" db="EMBL/GenBank/DDBJ databases">
        <title>Evolutionary Origins and Diversification of the Mycorrhizal Mutualists.</title>
        <authorList>
            <consortium name="DOE Joint Genome Institute"/>
            <consortium name="Mycorrhizal Genomics Consortium"/>
            <person name="Kohler A."/>
            <person name="Kuo A."/>
            <person name="Nagy L.G."/>
            <person name="Floudas D."/>
            <person name="Copeland A."/>
            <person name="Barry K.W."/>
            <person name="Cichocki N."/>
            <person name="Veneault-Fourrey C."/>
            <person name="LaButti K."/>
            <person name="Lindquist E.A."/>
            <person name="Lipzen A."/>
            <person name="Lundell T."/>
            <person name="Morin E."/>
            <person name="Murat C."/>
            <person name="Riley R."/>
            <person name="Ohm R."/>
            <person name="Sun H."/>
            <person name="Tunlid A."/>
            <person name="Henrissat B."/>
            <person name="Grigoriev I.V."/>
            <person name="Hibbett D.S."/>
            <person name="Martin F."/>
        </authorList>
    </citation>
    <scope>NUCLEOTIDE SEQUENCE [LARGE SCALE GENOMIC DNA]</scope>
    <source>
        <strain evidence="11">h7</strain>
    </source>
</reference>
<organism evidence="10 11">
    <name type="scientific">Hebeloma cylindrosporum</name>
    <dbReference type="NCBI Taxonomy" id="76867"/>
    <lineage>
        <taxon>Eukaryota</taxon>
        <taxon>Fungi</taxon>
        <taxon>Dikarya</taxon>
        <taxon>Basidiomycota</taxon>
        <taxon>Agaricomycotina</taxon>
        <taxon>Agaricomycetes</taxon>
        <taxon>Agaricomycetidae</taxon>
        <taxon>Agaricales</taxon>
        <taxon>Agaricineae</taxon>
        <taxon>Hymenogastraceae</taxon>
        <taxon>Hebeloma</taxon>
    </lineage>
</organism>
<comment type="similarity">
    <text evidence="1 7">Belongs to the VPS36 family.</text>
</comment>
<dbReference type="AlphaFoldDB" id="A0A0C3C0J7"/>
<dbReference type="SUPFAM" id="SSF46785">
    <property type="entry name" value="Winged helix' DNA-binding domain"/>
    <property type="match status" value="1"/>
</dbReference>
<evidence type="ECO:0000256" key="1">
    <source>
        <dbReference type="ARBA" id="ARBA00009697"/>
    </source>
</evidence>
<evidence type="ECO:0000256" key="3">
    <source>
        <dbReference type="ARBA" id="ARBA00022723"/>
    </source>
</evidence>
<dbReference type="Pfam" id="PF11605">
    <property type="entry name" value="Vps36_ESCRT-II"/>
    <property type="match status" value="1"/>
</dbReference>
<dbReference type="PANTHER" id="PTHR13128:SF12">
    <property type="entry name" value="VACUOLAR PROTEIN-SORTING-ASSOCIATED PROTEIN 36"/>
    <property type="match status" value="1"/>
</dbReference>
<dbReference type="Gene3D" id="4.10.1060.10">
    <property type="entry name" value="Zinc finger, RanBP2-type"/>
    <property type="match status" value="1"/>
</dbReference>
<feature type="domain" description="GLUE N-terminal" evidence="9">
    <location>
        <begin position="10"/>
        <end position="277"/>
    </location>
</feature>
<dbReference type="InterPro" id="IPR037855">
    <property type="entry name" value="Vps36"/>
</dbReference>
<comment type="subunit">
    <text evidence="7">Component of the endosomal sorting complex required for transport II (ESCRT-II).</text>
</comment>
<dbReference type="InterPro" id="IPR036388">
    <property type="entry name" value="WH-like_DNA-bd_sf"/>
</dbReference>
<dbReference type="HOGENOM" id="CLU_015433_3_0_1"/>
<dbReference type="GO" id="GO:0032266">
    <property type="term" value="F:phosphatidylinositol-3-phosphate binding"/>
    <property type="evidence" value="ECO:0007669"/>
    <property type="project" value="UniProtKB-UniRule"/>
</dbReference>
<evidence type="ECO:0000256" key="6">
    <source>
        <dbReference type="ARBA" id="ARBA00022927"/>
    </source>
</evidence>
<dbReference type="GO" id="GO:0043130">
    <property type="term" value="F:ubiquitin binding"/>
    <property type="evidence" value="ECO:0007669"/>
    <property type="project" value="UniProtKB-UniRule"/>
</dbReference>
<dbReference type="InterPro" id="IPR021648">
    <property type="entry name" value="GLUE_dom"/>
</dbReference>
<evidence type="ECO:0000256" key="5">
    <source>
        <dbReference type="ARBA" id="ARBA00022833"/>
    </source>
</evidence>
<dbReference type="Proteomes" id="UP000053424">
    <property type="component" value="Unassembled WGS sequence"/>
</dbReference>
<dbReference type="InterPro" id="IPR036390">
    <property type="entry name" value="WH_DNA-bd_sf"/>
</dbReference>
<reference evidence="10 11" key="1">
    <citation type="submission" date="2014-04" db="EMBL/GenBank/DDBJ databases">
        <authorList>
            <consortium name="DOE Joint Genome Institute"/>
            <person name="Kuo A."/>
            <person name="Gay G."/>
            <person name="Dore J."/>
            <person name="Kohler A."/>
            <person name="Nagy L.G."/>
            <person name="Floudas D."/>
            <person name="Copeland A."/>
            <person name="Barry K.W."/>
            <person name="Cichocki N."/>
            <person name="Veneault-Fourrey C."/>
            <person name="LaButti K."/>
            <person name="Lindquist E.A."/>
            <person name="Lipzen A."/>
            <person name="Lundell T."/>
            <person name="Morin E."/>
            <person name="Murat C."/>
            <person name="Sun H."/>
            <person name="Tunlid A."/>
            <person name="Henrissat B."/>
            <person name="Grigoriev I.V."/>
            <person name="Hibbett D.S."/>
            <person name="Martin F."/>
            <person name="Nordberg H.P."/>
            <person name="Cantor M.N."/>
            <person name="Hua S.X."/>
        </authorList>
    </citation>
    <scope>NUCLEOTIDE SEQUENCE [LARGE SCALE GENOMIC DNA]</scope>
    <source>
        <strain evidence="11">h7</strain>
    </source>
</reference>
<keyword evidence="11" id="KW-1185">Reference proteome</keyword>
<evidence type="ECO:0000313" key="10">
    <source>
        <dbReference type="EMBL" id="KIM37809.1"/>
    </source>
</evidence>
<dbReference type="SUPFAM" id="SSF50729">
    <property type="entry name" value="PH domain-like"/>
    <property type="match status" value="2"/>
</dbReference>
<dbReference type="Gene3D" id="2.30.29.30">
    <property type="entry name" value="Pleckstrin-homology domain (PH domain)/Phosphotyrosine-binding domain (PTB)"/>
    <property type="match status" value="2"/>
</dbReference>
<keyword evidence="3" id="KW-0479">Metal-binding</keyword>
<keyword evidence="2 7" id="KW-0813">Transport</keyword>